<dbReference type="HAMAP" id="MF_00240">
    <property type="entry name" value="LolA"/>
    <property type="match status" value="1"/>
</dbReference>
<name>A0A2U8FWI7_9BURK</name>
<dbReference type="InterPro" id="IPR029046">
    <property type="entry name" value="LolA/LolB/LppX"/>
</dbReference>
<dbReference type="InterPro" id="IPR018323">
    <property type="entry name" value="OM_lipoprot_carrier_LolA_Pbac"/>
</dbReference>
<keyword evidence="12" id="KW-1185">Reference proteome</keyword>
<dbReference type="NCBIfam" id="TIGR00547">
    <property type="entry name" value="lolA"/>
    <property type="match status" value="1"/>
</dbReference>
<evidence type="ECO:0000256" key="6">
    <source>
        <dbReference type="ARBA" id="ARBA00022729"/>
    </source>
</evidence>
<dbReference type="CDD" id="cd16325">
    <property type="entry name" value="LolA"/>
    <property type="match status" value="1"/>
</dbReference>
<dbReference type="PANTHER" id="PTHR35869">
    <property type="entry name" value="OUTER-MEMBRANE LIPOPROTEIN CARRIER PROTEIN"/>
    <property type="match status" value="1"/>
</dbReference>
<feature type="chain" id="PRO_5016187017" description="Outer-membrane lipoprotein carrier protein" evidence="10">
    <location>
        <begin position="24"/>
        <end position="222"/>
    </location>
</feature>
<keyword evidence="5 10" id="KW-0813">Transport</keyword>
<evidence type="ECO:0000256" key="3">
    <source>
        <dbReference type="ARBA" id="ARBA00011245"/>
    </source>
</evidence>
<dbReference type="OrthoDB" id="9787361at2"/>
<evidence type="ECO:0000256" key="4">
    <source>
        <dbReference type="ARBA" id="ARBA00014035"/>
    </source>
</evidence>
<sequence length="222" mass="23850" precursor="true">MTRTLALGGVMVTSLMLSQPAQADAVAALRAFVKDVDAGRGSFVQTVTSPDGKKSRQSRGTLEFQRPNRFRFSYTTPTEQLIVGDGKQVWLYDTDLNQVTVRPMSQALGATPAALLAGASLDKDFTLKNVAASSSGAATATPTPLQATNSIEWVEALPRHKEGQFQSVRVGFRSGQLTALEILDAFGQRSRLDFTQFDSKPTLAAGRFQFTPPAGADVLNQP</sequence>
<keyword evidence="7 10" id="KW-0574">Periplasm</keyword>
<dbReference type="Pfam" id="PF03548">
    <property type="entry name" value="LolA"/>
    <property type="match status" value="1"/>
</dbReference>
<evidence type="ECO:0000256" key="7">
    <source>
        <dbReference type="ARBA" id="ARBA00022764"/>
    </source>
</evidence>
<evidence type="ECO:0000256" key="1">
    <source>
        <dbReference type="ARBA" id="ARBA00004418"/>
    </source>
</evidence>
<evidence type="ECO:0000256" key="9">
    <source>
        <dbReference type="ARBA" id="ARBA00023186"/>
    </source>
</evidence>
<proteinExistence type="inferred from homology"/>
<dbReference type="RefSeq" id="WP_109038382.1">
    <property type="nucleotide sequence ID" value="NZ_CP029210.1"/>
</dbReference>
<keyword evidence="8 10" id="KW-0653">Protein transport</keyword>
<accession>A0A2U8FWI7</accession>
<dbReference type="EMBL" id="CP029210">
    <property type="protein sequence ID" value="AWI55267.1"/>
    <property type="molecule type" value="Genomic_DNA"/>
</dbReference>
<evidence type="ECO:0000256" key="8">
    <source>
        <dbReference type="ARBA" id="ARBA00022927"/>
    </source>
</evidence>
<protein>
    <recommendedName>
        <fullName evidence="4 10">Outer-membrane lipoprotein carrier protein</fullName>
    </recommendedName>
</protein>
<keyword evidence="11" id="KW-0449">Lipoprotein</keyword>
<dbReference type="AlphaFoldDB" id="A0A2U8FWI7"/>
<dbReference type="KEGG" id="aon:DEH84_12790"/>
<evidence type="ECO:0000256" key="5">
    <source>
        <dbReference type="ARBA" id="ARBA00022448"/>
    </source>
</evidence>
<dbReference type="GO" id="GO:0042953">
    <property type="term" value="P:lipoprotein transport"/>
    <property type="evidence" value="ECO:0007669"/>
    <property type="project" value="InterPro"/>
</dbReference>
<dbReference type="SUPFAM" id="SSF89392">
    <property type="entry name" value="Prokaryotic lipoproteins and lipoprotein localization factors"/>
    <property type="match status" value="1"/>
</dbReference>
<dbReference type="Gene3D" id="2.50.20.10">
    <property type="entry name" value="Lipoprotein localisation LolA/LolB/LppX"/>
    <property type="match status" value="1"/>
</dbReference>
<comment type="subunit">
    <text evidence="3 10">Monomer.</text>
</comment>
<reference evidence="11 12" key="1">
    <citation type="submission" date="2018-05" db="EMBL/GenBank/DDBJ databases">
        <title>complete genome sequence of Aquabacterium olei NBRC 110486.</title>
        <authorList>
            <person name="Tang B."/>
            <person name="Chang J."/>
            <person name="Zhang L."/>
            <person name="Yang H."/>
        </authorList>
    </citation>
    <scope>NUCLEOTIDE SEQUENCE [LARGE SCALE GENOMIC DNA]</scope>
    <source>
        <strain evidence="11 12">NBRC 110486</strain>
    </source>
</reference>
<evidence type="ECO:0000256" key="2">
    <source>
        <dbReference type="ARBA" id="ARBA00007615"/>
    </source>
</evidence>
<gene>
    <name evidence="10 11" type="primary">lolA</name>
    <name evidence="11" type="ORF">DEH84_12790</name>
</gene>
<evidence type="ECO:0000256" key="10">
    <source>
        <dbReference type="HAMAP-Rule" id="MF_00240"/>
    </source>
</evidence>
<evidence type="ECO:0000313" key="11">
    <source>
        <dbReference type="EMBL" id="AWI55267.1"/>
    </source>
</evidence>
<keyword evidence="9 10" id="KW-0143">Chaperone</keyword>
<keyword evidence="6 10" id="KW-0732">Signal</keyword>
<comment type="function">
    <text evidence="10">Participates in the translocation of lipoproteins from the inner membrane to the outer membrane. Only forms a complex with a lipoprotein if the residue after the N-terminal Cys is not an aspartate (The Asp acts as a targeting signal to indicate that the lipoprotein should stay in the inner membrane).</text>
</comment>
<dbReference type="GO" id="GO:0044874">
    <property type="term" value="P:lipoprotein localization to outer membrane"/>
    <property type="evidence" value="ECO:0007669"/>
    <property type="project" value="UniProtKB-UniRule"/>
</dbReference>
<dbReference type="Proteomes" id="UP000244892">
    <property type="component" value="Chromosome"/>
</dbReference>
<dbReference type="InterPro" id="IPR004564">
    <property type="entry name" value="OM_lipoprot_carrier_LolA-like"/>
</dbReference>
<comment type="similarity">
    <text evidence="2 10">Belongs to the LolA family.</text>
</comment>
<comment type="subcellular location">
    <subcellularLocation>
        <location evidence="1 10">Periplasm</location>
    </subcellularLocation>
</comment>
<dbReference type="PANTHER" id="PTHR35869:SF1">
    <property type="entry name" value="OUTER-MEMBRANE LIPOPROTEIN CARRIER PROTEIN"/>
    <property type="match status" value="1"/>
</dbReference>
<organism evidence="11 12">
    <name type="scientific">Aquabacterium olei</name>
    <dbReference type="NCBI Taxonomy" id="1296669"/>
    <lineage>
        <taxon>Bacteria</taxon>
        <taxon>Pseudomonadati</taxon>
        <taxon>Pseudomonadota</taxon>
        <taxon>Betaproteobacteria</taxon>
        <taxon>Burkholderiales</taxon>
        <taxon>Aquabacterium</taxon>
    </lineage>
</organism>
<evidence type="ECO:0000313" key="12">
    <source>
        <dbReference type="Proteomes" id="UP000244892"/>
    </source>
</evidence>
<dbReference type="GO" id="GO:0042597">
    <property type="term" value="C:periplasmic space"/>
    <property type="evidence" value="ECO:0007669"/>
    <property type="project" value="UniProtKB-SubCell"/>
</dbReference>
<feature type="signal peptide" evidence="10">
    <location>
        <begin position="1"/>
        <end position="23"/>
    </location>
</feature>